<dbReference type="EMBL" id="BQNB010009172">
    <property type="protein sequence ID" value="GJS59761.1"/>
    <property type="molecule type" value="Genomic_DNA"/>
</dbReference>
<dbReference type="CDD" id="cd16100">
    <property type="entry name" value="ARID"/>
    <property type="match status" value="1"/>
</dbReference>
<dbReference type="PANTHER" id="PTHR46410:SF26">
    <property type="entry name" value="BULB-TYPE LECTIN DOMAIN-CONTAINING PROTEIN-RELATED"/>
    <property type="match status" value="1"/>
</dbReference>
<reference evidence="2" key="2">
    <citation type="submission" date="2022-01" db="EMBL/GenBank/DDBJ databases">
        <authorList>
            <person name="Yamashiro T."/>
            <person name="Shiraishi A."/>
            <person name="Satake H."/>
            <person name="Nakayama K."/>
        </authorList>
    </citation>
    <scope>NUCLEOTIDE SEQUENCE</scope>
</reference>
<evidence type="ECO:0000259" key="1">
    <source>
        <dbReference type="PROSITE" id="PS51011"/>
    </source>
</evidence>
<dbReference type="InterPro" id="IPR036431">
    <property type="entry name" value="ARID_dom_sf"/>
</dbReference>
<dbReference type="Pfam" id="PF01388">
    <property type="entry name" value="ARID"/>
    <property type="match status" value="1"/>
</dbReference>
<gene>
    <name evidence="2" type="ORF">Tco_0654545</name>
</gene>
<dbReference type="InterPro" id="IPR001606">
    <property type="entry name" value="ARID_dom"/>
</dbReference>
<reference evidence="2" key="1">
    <citation type="journal article" date="2022" name="Int. J. Mol. Sci.">
        <title>Draft Genome of Tanacetum Coccineum: Genomic Comparison of Closely Related Tanacetum-Family Plants.</title>
        <authorList>
            <person name="Yamashiro T."/>
            <person name="Shiraishi A."/>
            <person name="Nakayama K."/>
            <person name="Satake H."/>
        </authorList>
    </citation>
    <scope>NUCLEOTIDE SEQUENCE</scope>
</reference>
<dbReference type="SUPFAM" id="SSF46774">
    <property type="entry name" value="ARID-like"/>
    <property type="match status" value="1"/>
</dbReference>
<dbReference type="Proteomes" id="UP001151760">
    <property type="component" value="Unassembled WGS sequence"/>
</dbReference>
<accession>A0ABQ4X4G2</accession>
<dbReference type="Gene3D" id="1.10.150.60">
    <property type="entry name" value="ARID DNA-binding domain"/>
    <property type="match status" value="1"/>
</dbReference>
<dbReference type="PANTHER" id="PTHR46410">
    <property type="entry name" value="AT-RICH INTERACTIVE DOMAIN-CONTAINING PROTEIN 2"/>
    <property type="match status" value="1"/>
</dbReference>
<keyword evidence="3" id="KW-1185">Reference proteome</keyword>
<organism evidence="2 3">
    <name type="scientific">Tanacetum coccineum</name>
    <dbReference type="NCBI Taxonomy" id="301880"/>
    <lineage>
        <taxon>Eukaryota</taxon>
        <taxon>Viridiplantae</taxon>
        <taxon>Streptophyta</taxon>
        <taxon>Embryophyta</taxon>
        <taxon>Tracheophyta</taxon>
        <taxon>Spermatophyta</taxon>
        <taxon>Magnoliopsida</taxon>
        <taxon>eudicotyledons</taxon>
        <taxon>Gunneridae</taxon>
        <taxon>Pentapetalae</taxon>
        <taxon>asterids</taxon>
        <taxon>campanulids</taxon>
        <taxon>Asterales</taxon>
        <taxon>Asteraceae</taxon>
        <taxon>Asteroideae</taxon>
        <taxon>Anthemideae</taxon>
        <taxon>Anthemidinae</taxon>
        <taxon>Tanacetum</taxon>
    </lineage>
</organism>
<evidence type="ECO:0000313" key="3">
    <source>
        <dbReference type="Proteomes" id="UP001151760"/>
    </source>
</evidence>
<evidence type="ECO:0000313" key="2">
    <source>
        <dbReference type="EMBL" id="GJS59761.1"/>
    </source>
</evidence>
<protein>
    <submittedName>
        <fullName evidence="2">Bulb-type lectin domain-containing protein</fullName>
    </submittedName>
</protein>
<proteinExistence type="predicted"/>
<sequence>MIYQKINNDPSKTISQNGYLEKYFQEFITSTTNEGRDSADTNLIKKEVVRPLKSSKGKGLDSDEGNSKCIMFMKLANNNKVVLKHREIFRECFESMLKWFHNTYIDGDVTKLMPLTIGGYEICLFDLYKLVKCFGGYERLNYKMKWDEVSLGFGFSGLYGLRFKEIYVHYLLIPETYFEVAKVGLTRYKSRLGTDNEHQAGKGRLELHLIKTSEEDSIAVYNIRGVNVGPIMRCVLMAEMEALGGHKVAGDSLECLKETQARETNRLVALIEILIEARAGIREKKGHVTMMDLND</sequence>
<feature type="domain" description="ARID" evidence="1">
    <location>
        <begin position="83"/>
        <end position="179"/>
    </location>
</feature>
<name>A0ABQ4X4G2_9ASTR</name>
<dbReference type="PROSITE" id="PS51011">
    <property type="entry name" value="ARID"/>
    <property type="match status" value="1"/>
</dbReference>
<comment type="caution">
    <text evidence="2">The sequence shown here is derived from an EMBL/GenBank/DDBJ whole genome shotgun (WGS) entry which is preliminary data.</text>
</comment>